<proteinExistence type="predicted"/>
<reference evidence="1 2" key="1">
    <citation type="submission" date="2010-10" db="EMBL/GenBank/DDBJ databases">
        <authorList>
            <person name="Durkin A.S."/>
            <person name="Madupu R."/>
            <person name="Torralba M."/>
            <person name="Gillis M."/>
            <person name="Methe B."/>
            <person name="Sutton G."/>
            <person name="Nelson K.E."/>
        </authorList>
    </citation>
    <scope>NUCLEOTIDE SEQUENCE [LARGE SCALE GENOMIC DNA]</scope>
    <source>
        <strain evidence="1 2">F0396</strain>
    </source>
</reference>
<evidence type="ECO:0000313" key="1">
    <source>
        <dbReference type="EMBL" id="EFQ58806.1"/>
    </source>
</evidence>
<sequence>MISTHSNKKEVKLTKLLDDCLDSKLSQSERVILQKAKSDLEKRVLIFHEL</sequence>
<dbReference type="EMBL" id="AEKO01000007">
    <property type="protein sequence ID" value="EFQ58806.1"/>
    <property type="molecule type" value="Genomic_DNA"/>
</dbReference>
<comment type="caution">
    <text evidence="1">The sequence shown here is derived from an EMBL/GenBank/DDBJ whole genome shotgun (WGS) entry which is preliminary data.</text>
</comment>
<protein>
    <submittedName>
        <fullName evidence="1">Uncharacterized protein</fullName>
    </submittedName>
</protein>
<name>E3CS40_STRVE</name>
<evidence type="ECO:0000313" key="2">
    <source>
        <dbReference type="Proteomes" id="UP000004896"/>
    </source>
</evidence>
<dbReference type="AlphaFoldDB" id="E3CS40"/>
<accession>E3CS40</accession>
<dbReference type="Proteomes" id="UP000004896">
    <property type="component" value="Unassembled WGS sequence"/>
</dbReference>
<organism evidence="1 2">
    <name type="scientific">Streptococcus vestibularis F0396</name>
    <dbReference type="NCBI Taxonomy" id="904306"/>
    <lineage>
        <taxon>Bacteria</taxon>
        <taxon>Bacillati</taxon>
        <taxon>Bacillota</taxon>
        <taxon>Bacilli</taxon>
        <taxon>Lactobacillales</taxon>
        <taxon>Streptococcaceae</taxon>
        <taxon>Streptococcus</taxon>
    </lineage>
</organism>
<gene>
    <name evidence="1" type="ORF">HMPREF9192_1114</name>
</gene>